<gene>
    <name evidence="1" type="ORF">HELGO_WM1405</name>
</gene>
<dbReference type="InterPro" id="IPR046237">
    <property type="entry name" value="DUF6270"/>
</dbReference>
<dbReference type="AlphaFoldDB" id="A0A6S6TFS9"/>
<dbReference type="Gene3D" id="3.40.50.1820">
    <property type="entry name" value="alpha/beta hydrolase"/>
    <property type="match status" value="1"/>
</dbReference>
<dbReference type="InterPro" id="IPR029058">
    <property type="entry name" value="AB_hydrolase_fold"/>
</dbReference>
<dbReference type="EMBL" id="CACVAP010000093">
    <property type="protein sequence ID" value="CAA6819742.1"/>
    <property type="molecule type" value="Genomic_DNA"/>
</dbReference>
<sequence length="1009" mass="119057">MLIESSVTSPIKSCSLALFGSCVTRDIFNSHFNENYKSFFNIVAFQNQTTIMSLMSSAIEYESKQLYPLEGWDRTSTESELNKVFLNNLIEAEPSILIVDFFADARFKTIKIKDSFLTANEWKVSKSDFFKEILTFSEVFIPNDEQLKESMNAFLSFMKKYLPQTKIILNKARGIYSYTNLEEKEEFFNKNFIQNFNDRWKKLDSLFIDIVKPIEIDVMNYDVKGYIHHRWSTGYVHYTPNFYHDFLNTLISVQFQNQIEFLKKSLARLVPSGLFPEEKLLLINEIRTVYISLNTKDKDYIENWLEGRYKEFLLQLSIYNTTLHNYVKFINFSFRNGIKGVVARDMSFSKYMIEKIIKKEIFNHEEISAYAYLTYGGILYGFFNAQKEGIQKKVYFKLSRQYLLLAEKNSKTDYVTNRSRYFLANLYSLNQDFDNSYTWYMKSLSCKNLAPNSYSLLFTLLVRSVDIRFNSFFKNIKKVFTKSNVQNKHFWLYIQSQIKNKTLSNNIDLIIKQCDELNSVETNVWSTEIVNFVSLFSTYLNSTIDSEDYSELGNVTELYKNLLLTEKGKAYLLFYTAELYVFRDDLSRAILMLSESNTMSFDNQKLDYISDILLENFSVEIRSILKENEYTFQNESVCFYCEEQLRKVFAWKRFLSRGCISGNFDEEVEFLEFLLNHTDNVVFEKVLNTRLAYLYYTGTAEVNEDHYITPDIAKSRAYFQKVTGNPLVNKYLQHPRLALYQDMEQYIDTNEEKYLFFENKESDELLIVFSCAGSYSRYTQLKLFYQKNKTNVLFINNPQYNWYHGSEWERIQKIIEEVALKRFKKENIISYFGSMGGYAALRVGLTYGFRTVIFNPQVDLKLWIKHRPSISVRLKKEKELVHLQNLDTGLYEKAPLYYIASSSMEDVEAFEIFVNKISLCKNGLFILEKIPDNLHDGIFGLTYKGREQEAILGLAKMQQRYYPIGDYVKLDNRVENVEDFWMMIKESMSLRIIIQIRGSIVYTLDIQRG</sequence>
<reference evidence="1" key="1">
    <citation type="submission" date="2020-01" db="EMBL/GenBank/DDBJ databases">
        <authorList>
            <person name="Meier V. D."/>
            <person name="Meier V D."/>
        </authorList>
    </citation>
    <scope>NUCLEOTIDE SEQUENCE</scope>
    <source>
        <strain evidence="1">HLG_WM_MAG_06</strain>
    </source>
</reference>
<organism evidence="1">
    <name type="scientific">uncultured Sulfurovum sp</name>
    <dbReference type="NCBI Taxonomy" id="269237"/>
    <lineage>
        <taxon>Bacteria</taxon>
        <taxon>Pseudomonadati</taxon>
        <taxon>Campylobacterota</taxon>
        <taxon>Epsilonproteobacteria</taxon>
        <taxon>Campylobacterales</taxon>
        <taxon>Sulfurovaceae</taxon>
        <taxon>Sulfurovum</taxon>
        <taxon>environmental samples</taxon>
    </lineage>
</organism>
<proteinExistence type="predicted"/>
<name>A0A6S6TFS9_9BACT</name>
<protein>
    <submittedName>
        <fullName evidence="1">Uncharacterized protein</fullName>
    </submittedName>
</protein>
<evidence type="ECO:0000313" key="1">
    <source>
        <dbReference type="EMBL" id="CAA6819742.1"/>
    </source>
</evidence>
<dbReference type="Pfam" id="PF19786">
    <property type="entry name" value="DUF6270"/>
    <property type="match status" value="1"/>
</dbReference>
<accession>A0A6S6TFS9</accession>